<comment type="similarity">
    <text evidence="1">Belongs to the peptidase M20A family.</text>
</comment>
<feature type="binding site" evidence="7">
    <location>
        <position position="179"/>
    </location>
    <ligand>
        <name>Zn(2+)</name>
        <dbReference type="ChEBI" id="CHEBI:29105"/>
        <label>2</label>
    </ligand>
</feature>
<feature type="active site" description="Proton acceptor" evidence="6">
    <location>
        <position position="249"/>
    </location>
</feature>
<dbReference type="Pfam" id="PF01546">
    <property type="entry name" value="Peptidase_M20"/>
    <property type="match status" value="1"/>
</dbReference>
<keyword evidence="11" id="KW-1185">Reference proteome</keyword>
<feature type="binding site" evidence="7">
    <location>
        <position position="582"/>
    </location>
    <ligand>
        <name>Zn(2+)</name>
        <dbReference type="ChEBI" id="CHEBI:29105"/>
        <label>1</label>
    </ligand>
</feature>
<evidence type="ECO:0000256" key="7">
    <source>
        <dbReference type="PIRSR" id="PIRSR037217-2"/>
    </source>
</evidence>
<feature type="binding site" evidence="7">
    <location>
        <position position="214"/>
    </location>
    <ligand>
        <name>Zn(2+)</name>
        <dbReference type="ChEBI" id="CHEBI:29105"/>
        <label>2</label>
    </ligand>
</feature>
<evidence type="ECO:0000256" key="5">
    <source>
        <dbReference type="ARBA" id="ARBA00022833"/>
    </source>
</evidence>
<evidence type="ECO:0000256" key="9">
    <source>
        <dbReference type="SAM" id="Phobius"/>
    </source>
</evidence>
<organism evidence="10 11">
    <name type="scientific">Vanrija pseudolonga</name>
    <dbReference type="NCBI Taxonomy" id="143232"/>
    <lineage>
        <taxon>Eukaryota</taxon>
        <taxon>Fungi</taxon>
        <taxon>Dikarya</taxon>
        <taxon>Basidiomycota</taxon>
        <taxon>Agaricomycotina</taxon>
        <taxon>Tremellomycetes</taxon>
        <taxon>Trichosporonales</taxon>
        <taxon>Trichosporonaceae</taxon>
        <taxon>Vanrija</taxon>
    </lineage>
</organism>
<feature type="binding site" evidence="7">
    <location>
        <position position="214"/>
    </location>
    <ligand>
        <name>Zn(2+)</name>
        <dbReference type="ChEBI" id="CHEBI:29105"/>
        <label>1</label>
    </ligand>
</feature>
<feature type="region of interest" description="Disordered" evidence="8">
    <location>
        <begin position="1"/>
        <end position="22"/>
    </location>
</feature>
<dbReference type="Gene3D" id="3.40.630.10">
    <property type="entry name" value="Zn peptidases"/>
    <property type="match status" value="1"/>
</dbReference>
<dbReference type="EMBL" id="CP086714">
    <property type="protein sequence ID" value="WOO77682.1"/>
    <property type="molecule type" value="Genomic_DNA"/>
</dbReference>
<dbReference type="GO" id="GO:0004181">
    <property type="term" value="F:metallocarboxypeptidase activity"/>
    <property type="evidence" value="ECO:0007669"/>
    <property type="project" value="InterPro"/>
</dbReference>
<dbReference type="InterPro" id="IPR036264">
    <property type="entry name" value="Bact_exopeptidase_dim_dom"/>
</dbReference>
<dbReference type="PANTHER" id="PTHR45962:SF1">
    <property type="entry name" value="N-FATTY-ACYL-AMINO ACID SYNTHASE_HYDROLASE PM20D1"/>
    <property type="match status" value="1"/>
</dbReference>
<dbReference type="Proteomes" id="UP000827549">
    <property type="component" value="Chromosome 1"/>
</dbReference>
<dbReference type="InterPro" id="IPR017141">
    <property type="entry name" value="Pept_M20_carboxypep"/>
</dbReference>
<evidence type="ECO:0000256" key="6">
    <source>
        <dbReference type="PIRSR" id="PIRSR037217-1"/>
    </source>
</evidence>
<evidence type="ECO:0000256" key="1">
    <source>
        <dbReference type="ARBA" id="ARBA00006247"/>
    </source>
</evidence>
<reference evidence="10" key="1">
    <citation type="submission" date="2023-10" db="EMBL/GenBank/DDBJ databases">
        <authorList>
            <person name="Noh H."/>
        </authorList>
    </citation>
    <scope>NUCLEOTIDE SEQUENCE</scope>
    <source>
        <strain evidence="10">DUCC4014</strain>
    </source>
</reference>
<feature type="binding site" evidence="7">
    <location>
        <position position="278"/>
    </location>
    <ligand>
        <name>Zn(2+)</name>
        <dbReference type="ChEBI" id="CHEBI:29105"/>
        <label>2</label>
    </ligand>
</feature>
<feature type="binding site" evidence="7">
    <location>
        <position position="250"/>
    </location>
    <ligand>
        <name>Zn(2+)</name>
        <dbReference type="ChEBI" id="CHEBI:29105"/>
        <label>1</label>
    </ligand>
</feature>
<evidence type="ECO:0000256" key="3">
    <source>
        <dbReference type="ARBA" id="ARBA00022723"/>
    </source>
</evidence>
<feature type="transmembrane region" description="Helical" evidence="9">
    <location>
        <begin position="35"/>
        <end position="53"/>
    </location>
</feature>
<keyword evidence="9" id="KW-0472">Membrane</keyword>
<evidence type="ECO:0000256" key="2">
    <source>
        <dbReference type="ARBA" id="ARBA00022670"/>
    </source>
</evidence>
<feature type="compositionally biased region" description="Low complexity" evidence="8">
    <location>
        <begin position="10"/>
        <end position="21"/>
    </location>
</feature>
<accession>A0AAF1BFM3</accession>
<keyword evidence="10" id="KW-0121">Carboxypeptidase</keyword>
<dbReference type="RefSeq" id="XP_062623714.1">
    <property type="nucleotide sequence ID" value="XM_062767730.1"/>
</dbReference>
<keyword evidence="9" id="KW-1133">Transmembrane helix</keyword>
<proteinExistence type="inferred from homology"/>
<sequence>MSEKKNDTSALPAPVAAASAQPPAPVKRSTRFARAMGYLLVGYVVFLAGRGIWHEVSAGVGHAAPAVAGGCVQPEALLPSFDVSTVWGAKERIVEVRALTRRFQWHQAAIRIPTESWDDMGAPGTDPRWDVFAQYHAYLEKSYPLVHKHLVKTTIDTWGLVYEWVGSDAGKRPLFITGHQDVVPVLPDTVYQWEQPPYSGAYDGTWIWGRGASDDKSTTTAVLAAIELLLESGEFAPSRTVVLAFGHDEERGGLRGAKGIRDYLLNKYGRQPFALLVDEGSGLSAAWDRTFGLPGVAEKGKFDLNLTVSTLGGHSSVPPPHTGIGLSALLIAQLEKNPYAPTLGPQAPVYGYLQCAAAHAPGIPAKLKRTVVAAASGCKKAARALPELIIATGLGGPGRAGAGQGSAERALISTTQAVDIINGGVKVNALPELVTTIVNHRLDISSSIAELKGKIWDTLVPTAAELGLAVEGFGRSYAPEHARGTVYLESSRFSEDLEPAPISDTSDSSLAWAVFAGTARGLWASRKEVSDGKAMVPLAAEDELIMAPFMTTGNTDTARYWDLARDIYRWRYVLNTEHQGGHTINERIGADALVEFTR</sequence>
<keyword evidence="9" id="KW-0812">Transmembrane</keyword>
<dbReference type="GO" id="GO:0051603">
    <property type="term" value="P:proteolysis involved in protein catabolic process"/>
    <property type="evidence" value="ECO:0007669"/>
    <property type="project" value="TreeGrafter"/>
</dbReference>
<dbReference type="GeneID" id="87804503"/>
<dbReference type="PANTHER" id="PTHR45962">
    <property type="entry name" value="N-FATTY-ACYL-AMINO ACID SYNTHASE/HYDROLASE PM20D1"/>
    <property type="match status" value="1"/>
</dbReference>
<dbReference type="PIRSF" id="PIRSF037217">
    <property type="entry name" value="Carboxypeptidase_S"/>
    <property type="match status" value="1"/>
</dbReference>
<feature type="active site" evidence="6">
    <location>
        <position position="181"/>
    </location>
</feature>
<name>A0AAF1BFM3_9TREE</name>
<keyword evidence="4" id="KW-0378">Hydrolase</keyword>
<dbReference type="GO" id="GO:0000328">
    <property type="term" value="C:fungal-type vacuole lumen"/>
    <property type="evidence" value="ECO:0007669"/>
    <property type="project" value="TreeGrafter"/>
</dbReference>
<keyword evidence="3 7" id="KW-0479">Metal-binding</keyword>
<dbReference type="CDD" id="cd05674">
    <property type="entry name" value="M20_yscS"/>
    <property type="match status" value="1"/>
</dbReference>
<protein>
    <submittedName>
        <fullName evidence="10">Carboxypeptidase S</fullName>
    </submittedName>
</protein>
<gene>
    <name evidence="10" type="primary">CPS1_5</name>
    <name evidence="10" type="ORF">LOC62_01G001246</name>
</gene>
<evidence type="ECO:0000313" key="10">
    <source>
        <dbReference type="EMBL" id="WOO77682.1"/>
    </source>
</evidence>
<evidence type="ECO:0000256" key="8">
    <source>
        <dbReference type="SAM" id="MobiDB-lite"/>
    </source>
</evidence>
<evidence type="ECO:0000256" key="4">
    <source>
        <dbReference type="ARBA" id="ARBA00022801"/>
    </source>
</evidence>
<keyword evidence="2" id="KW-0645">Protease</keyword>
<dbReference type="SUPFAM" id="SSF53187">
    <property type="entry name" value="Zn-dependent exopeptidases"/>
    <property type="match status" value="1"/>
</dbReference>
<dbReference type="AlphaFoldDB" id="A0AAF1BFM3"/>
<dbReference type="InterPro" id="IPR002933">
    <property type="entry name" value="Peptidase_M20"/>
</dbReference>
<dbReference type="GO" id="GO:0046872">
    <property type="term" value="F:metal ion binding"/>
    <property type="evidence" value="ECO:0007669"/>
    <property type="project" value="UniProtKB-KW"/>
</dbReference>
<dbReference type="SUPFAM" id="SSF55031">
    <property type="entry name" value="Bacterial exopeptidase dimerisation domain"/>
    <property type="match status" value="1"/>
</dbReference>
<dbReference type="InterPro" id="IPR047177">
    <property type="entry name" value="Pept_M20A"/>
</dbReference>
<evidence type="ECO:0000313" key="11">
    <source>
        <dbReference type="Proteomes" id="UP000827549"/>
    </source>
</evidence>
<keyword evidence="5 7" id="KW-0862">Zinc</keyword>